<organism evidence="1 2">
    <name type="scientific">Vibrio halioticoli NBRC 102217</name>
    <dbReference type="NCBI Taxonomy" id="1219072"/>
    <lineage>
        <taxon>Bacteria</taxon>
        <taxon>Pseudomonadati</taxon>
        <taxon>Pseudomonadota</taxon>
        <taxon>Gammaproteobacteria</taxon>
        <taxon>Vibrionales</taxon>
        <taxon>Vibrionaceae</taxon>
        <taxon>Vibrio</taxon>
    </lineage>
</organism>
<evidence type="ECO:0000313" key="2">
    <source>
        <dbReference type="Proteomes" id="UP000017800"/>
    </source>
</evidence>
<dbReference type="eggNOG" id="COG3650">
    <property type="taxonomic scope" value="Bacteria"/>
</dbReference>
<keyword evidence="2" id="KW-1185">Reference proteome</keyword>
<dbReference type="EMBL" id="BAUJ01000054">
    <property type="protein sequence ID" value="GAD90735.1"/>
    <property type="molecule type" value="Genomic_DNA"/>
</dbReference>
<accession>V5HND1</accession>
<evidence type="ECO:0008006" key="3">
    <source>
        <dbReference type="Google" id="ProtNLM"/>
    </source>
</evidence>
<reference evidence="1 2" key="1">
    <citation type="submission" date="2013-11" db="EMBL/GenBank/DDBJ databases">
        <title>Whole genome shotgun sequence of Vibrio halioticoli NBRC 102217.</title>
        <authorList>
            <person name="Isaki S."/>
            <person name="Kimura A."/>
            <person name="Ohji S."/>
            <person name="Hosoyama A."/>
            <person name="Fujita N."/>
            <person name="Hashimoto M."/>
            <person name="Hosoyama Y."/>
            <person name="Yamazoe A."/>
        </authorList>
    </citation>
    <scope>NUCLEOTIDE SEQUENCE [LARGE SCALE GENOMIC DNA]</scope>
    <source>
        <strain evidence="1 2">NBRC 102217</strain>
    </source>
</reference>
<dbReference type="Proteomes" id="UP000017800">
    <property type="component" value="Unassembled WGS sequence"/>
</dbReference>
<proteinExistence type="predicted"/>
<protein>
    <recommendedName>
        <fullName evidence="3">Lipoprotein</fullName>
    </recommendedName>
</protein>
<gene>
    <name evidence="1" type="ORF">VHA01S_054_00290</name>
</gene>
<evidence type="ECO:0000313" key="1">
    <source>
        <dbReference type="EMBL" id="GAD90735.1"/>
    </source>
</evidence>
<comment type="caution">
    <text evidence="1">The sequence shown here is derived from an EMBL/GenBank/DDBJ whole genome shotgun (WGS) entry which is preliminary data.</text>
</comment>
<sequence length="339" mass="37259">MKKCTLLSVISSMVLLGCSSTEPPQSSASTAESNVLSTQPLIPDTEAPARVLLRGEIMIGHESRTIHPCNSNATYWLELPTQVRTAAESMTTKPNQAMYAEVFGCFEPATSGFAQQFGSKFVVTEFNVISTENSNRCQQPPREARAFGNEPSWSADVSEGAIELSQLGKETLHLPVVNLEQNLSESRYSLTQGQLVIRPQMCRDTMSDSIYGWTAQLQVADRSFSGCYNDSSYPSDQVAGTYSQSIDNSTLLTLTLSADHRAESRYSYNDGSQDVVEQGHWQTLNSDLIQVTSVTYQGQQIIAVRDFELKGDTLSTQYETINGATYPLTNDGLNLKKAQ</sequence>
<dbReference type="OrthoDB" id="5348860at2"/>
<dbReference type="AlphaFoldDB" id="V5HND1"/>
<name>V5HND1_9VIBR</name>
<dbReference type="RefSeq" id="WP_023405051.1">
    <property type="nucleotide sequence ID" value="NZ_BAUJ01000054.1"/>
</dbReference>
<dbReference type="PROSITE" id="PS51257">
    <property type="entry name" value="PROKAR_LIPOPROTEIN"/>
    <property type="match status" value="1"/>
</dbReference>